<reference evidence="5" key="1">
    <citation type="submission" date="2021-04" db="EMBL/GenBank/DDBJ databases">
        <title>Pseudonocardia sp. nov., isolated from sandy soil of mangrove forest.</title>
        <authorList>
            <person name="Zan Z."/>
            <person name="Huang R."/>
            <person name="Liu W."/>
        </authorList>
    </citation>
    <scope>NUCLEOTIDE SEQUENCE</scope>
    <source>
        <strain evidence="5">S2-4</strain>
    </source>
</reference>
<dbReference type="InterPro" id="IPR000792">
    <property type="entry name" value="Tscrpt_reg_LuxR_C"/>
</dbReference>
<keyword evidence="6" id="KW-1185">Reference proteome</keyword>
<dbReference type="PANTHER" id="PTHR44688:SF16">
    <property type="entry name" value="DNA-BINDING TRANSCRIPTIONAL ACTIVATOR DEVR_DOSR"/>
    <property type="match status" value="1"/>
</dbReference>
<dbReference type="InterPro" id="IPR016032">
    <property type="entry name" value="Sig_transdc_resp-reg_C-effctor"/>
</dbReference>
<dbReference type="PANTHER" id="PTHR44688">
    <property type="entry name" value="DNA-BINDING TRANSCRIPTIONAL ACTIVATOR DEVR_DOSR"/>
    <property type="match status" value="1"/>
</dbReference>
<dbReference type="Proteomes" id="UP001165283">
    <property type="component" value="Unassembled WGS sequence"/>
</dbReference>
<evidence type="ECO:0000256" key="3">
    <source>
        <dbReference type="ARBA" id="ARBA00023163"/>
    </source>
</evidence>
<dbReference type="EMBL" id="JAGSOV010000054">
    <property type="protein sequence ID" value="MCO1658468.1"/>
    <property type="molecule type" value="Genomic_DNA"/>
</dbReference>
<evidence type="ECO:0000256" key="2">
    <source>
        <dbReference type="ARBA" id="ARBA00023125"/>
    </source>
</evidence>
<protein>
    <submittedName>
        <fullName evidence="5">Response regulator transcription factor</fullName>
    </submittedName>
</protein>
<proteinExistence type="predicted"/>
<dbReference type="SUPFAM" id="SSF46894">
    <property type="entry name" value="C-terminal effector domain of the bipartite response regulators"/>
    <property type="match status" value="1"/>
</dbReference>
<dbReference type="PRINTS" id="PR00038">
    <property type="entry name" value="HTHLUXR"/>
</dbReference>
<evidence type="ECO:0000259" key="4">
    <source>
        <dbReference type="PROSITE" id="PS50043"/>
    </source>
</evidence>
<sequence length="58" mass="6347">MELAHARSNAEIAARLHISEATVKVHVGRVLGKLDLRDRARAVVFGYENGLIRPGVGR</sequence>
<dbReference type="InterPro" id="IPR036388">
    <property type="entry name" value="WH-like_DNA-bd_sf"/>
</dbReference>
<keyword evidence="1" id="KW-0805">Transcription regulation</keyword>
<comment type="caution">
    <text evidence="5">The sequence shown here is derived from an EMBL/GenBank/DDBJ whole genome shotgun (WGS) entry which is preliminary data.</text>
</comment>
<organism evidence="5 6">
    <name type="scientific">Pseudonocardia humida</name>
    <dbReference type="NCBI Taxonomy" id="2800819"/>
    <lineage>
        <taxon>Bacteria</taxon>
        <taxon>Bacillati</taxon>
        <taxon>Actinomycetota</taxon>
        <taxon>Actinomycetes</taxon>
        <taxon>Pseudonocardiales</taxon>
        <taxon>Pseudonocardiaceae</taxon>
        <taxon>Pseudonocardia</taxon>
    </lineage>
</organism>
<evidence type="ECO:0000313" key="5">
    <source>
        <dbReference type="EMBL" id="MCO1658468.1"/>
    </source>
</evidence>
<keyword evidence="3" id="KW-0804">Transcription</keyword>
<accession>A0ABT1A621</accession>
<name>A0ABT1A621_9PSEU</name>
<dbReference type="SMART" id="SM00421">
    <property type="entry name" value="HTH_LUXR"/>
    <property type="match status" value="1"/>
</dbReference>
<keyword evidence="2" id="KW-0238">DNA-binding</keyword>
<dbReference type="Pfam" id="PF00196">
    <property type="entry name" value="GerE"/>
    <property type="match status" value="1"/>
</dbReference>
<dbReference type="PROSITE" id="PS50043">
    <property type="entry name" value="HTH_LUXR_2"/>
    <property type="match status" value="1"/>
</dbReference>
<evidence type="ECO:0000313" key="6">
    <source>
        <dbReference type="Proteomes" id="UP001165283"/>
    </source>
</evidence>
<dbReference type="Gene3D" id="1.10.10.10">
    <property type="entry name" value="Winged helix-like DNA-binding domain superfamily/Winged helix DNA-binding domain"/>
    <property type="match status" value="1"/>
</dbReference>
<gene>
    <name evidence="5" type="ORF">KDL28_25710</name>
</gene>
<evidence type="ECO:0000256" key="1">
    <source>
        <dbReference type="ARBA" id="ARBA00023015"/>
    </source>
</evidence>
<feature type="domain" description="HTH luxR-type" evidence="4">
    <location>
        <begin position="1"/>
        <end position="50"/>
    </location>
</feature>